<evidence type="ECO:0000313" key="1">
    <source>
        <dbReference type="EMBL" id="RCN45328.1"/>
    </source>
</evidence>
<accession>A0A368GNW0</accession>
<gene>
    <name evidence="1" type="ORF">ANCCAN_08629</name>
</gene>
<organism evidence="1 2">
    <name type="scientific">Ancylostoma caninum</name>
    <name type="common">Dog hookworm</name>
    <dbReference type="NCBI Taxonomy" id="29170"/>
    <lineage>
        <taxon>Eukaryota</taxon>
        <taxon>Metazoa</taxon>
        <taxon>Ecdysozoa</taxon>
        <taxon>Nematoda</taxon>
        <taxon>Chromadorea</taxon>
        <taxon>Rhabditida</taxon>
        <taxon>Rhabditina</taxon>
        <taxon>Rhabditomorpha</taxon>
        <taxon>Strongyloidea</taxon>
        <taxon>Ancylostomatidae</taxon>
        <taxon>Ancylostomatinae</taxon>
        <taxon>Ancylostoma</taxon>
    </lineage>
</organism>
<keyword evidence="2" id="KW-1185">Reference proteome</keyword>
<dbReference type="EMBL" id="JOJR01000104">
    <property type="protein sequence ID" value="RCN45328.1"/>
    <property type="molecule type" value="Genomic_DNA"/>
</dbReference>
<evidence type="ECO:0000313" key="2">
    <source>
        <dbReference type="Proteomes" id="UP000252519"/>
    </source>
</evidence>
<comment type="caution">
    <text evidence="1">The sequence shown here is derived from an EMBL/GenBank/DDBJ whole genome shotgun (WGS) entry which is preliminary data.</text>
</comment>
<proteinExistence type="predicted"/>
<protein>
    <submittedName>
        <fullName evidence="1">Uncharacterized protein</fullName>
    </submittedName>
</protein>
<name>A0A368GNW0_ANCCA</name>
<dbReference type="OrthoDB" id="5841653at2759"/>
<reference evidence="1 2" key="1">
    <citation type="submission" date="2014-10" db="EMBL/GenBank/DDBJ databases">
        <title>Draft genome of the hookworm Ancylostoma caninum.</title>
        <authorList>
            <person name="Mitreva M."/>
        </authorList>
    </citation>
    <scope>NUCLEOTIDE SEQUENCE [LARGE SCALE GENOMIC DNA]</scope>
    <source>
        <strain evidence="1 2">Baltimore</strain>
    </source>
</reference>
<dbReference type="AlphaFoldDB" id="A0A368GNW0"/>
<dbReference type="InterPro" id="IPR005312">
    <property type="entry name" value="DUF1759"/>
</dbReference>
<dbReference type="Proteomes" id="UP000252519">
    <property type="component" value="Unassembled WGS sequence"/>
</dbReference>
<dbReference type="Pfam" id="PF03564">
    <property type="entry name" value="DUF1759"/>
    <property type="match status" value="1"/>
</dbReference>
<sequence>MSVLINCCKGDAARAIKMIPRPGVSYEKAIEQLKMQYKDPKRVNMAMIKQLKAMKHCKDDPRTLRYNLNGIQAIIATLQKQRETVDTTHMLSMVLETFSKRIQEEVIRKEVDPGKHGNMKDLLENNSIAVKRREHVETREETPKRSVSLTCQGFSDQKMYRLRKKPI</sequence>